<dbReference type="NCBIfam" id="TIGR00010">
    <property type="entry name" value="YchF/TatD family DNA exonuclease"/>
    <property type="match status" value="1"/>
</dbReference>
<dbReference type="InterPro" id="IPR018228">
    <property type="entry name" value="DNase_TatD-rel_CS"/>
</dbReference>
<dbReference type="EMBL" id="CM001402">
    <property type="protein sequence ID" value="EHO41655.1"/>
    <property type="molecule type" value="Genomic_DNA"/>
</dbReference>
<feature type="binding site" evidence="4">
    <location>
        <position position="130"/>
    </location>
    <ligand>
        <name>a divalent metal cation</name>
        <dbReference type="ChEBI" id="CHEBI:60240"/>
        <label>2</label>
    </ligand>
</feature>
<dbReference type="PANTHER" id="PTHR46124">
    <property type="entry name" value="D-AMINOACYL-TRNA DEACYLASE"/>
    <property type="match status" value="1"/>
</dbReference>
<feature type="binding site" evidence="4">
    <location>
        <position position="8"/>
    </location>
    <ligand>
        <name>a divalent metal cation</name>
        <dbReference type="ChEBI" id="CHEBI:60240"/>
        <label>1</label>
    </ligand>
</feature>
<feature type="binding site" evidence="4">
    <location>
        <position position="204"/>
    </location>
    <ligand>
        <name>a divalent metal cation</name>
        <dbReference type="ChEBI" id="CHEBI:60240"/>
        <label>1</label>
    </ligand>
</feature>
<dbReference type="PROSITE" id="PS01091">
    <property type="entry name" value="TATD_3"/>
    <property type="match status" value="1"/>
</dbReference>
<protein>
    <submittedName>
        <fullName evidence="6">Hydrolase, TatD family</fullName>
    </submittedName>
    <submittedName>
        <fullName evidence="5">TatD DNase family protein</fullName>
    </submittedName>
</protein>
<sequence length="258" mass="29083">MELFVDTHAHLDFDLFDEDREIVIQHAIENGVAGIITIGVDLESSKRAVDLAEKYATLFAAVGIHPTECSDVPDRDFDVIEELARHEKVVAIGEIGLDYYHMRAPKEVQKNVFIYQTSIAQQLDLPLIIHNRDAHADLLELIATNSLAKTEGVLHSFSGDEAYLEQILETQFFISFTGNITFKNSKMEHLVKKTPVERLLLETDSPFLTPAPLRGKRNEPAFIVHTAKKIAEIKQISIEELGQITTDNAKHLFKKLNI</sequence>
<dbReference type="FunCoup" id="H1XUV6">
    <property type="interactions" value="482"/>
</dbReference>
<reference evidence="5 8" key="2">
    <citation type="submission" date="2016-11" db="EMBL/GenBank/DDBJ databases">
        <title>Genomic analysis of Caldithrix abyssi and proposal of a novel bacterial phylum Caldithrichaeota.</title>
        <authorList>
            <person name="Kublanov I."/>
            <person name="Sigalova O."/>
            <person name="Gavrilov S."/>
            <person name="Lebedinsky A."/>
            <person name="Ivanova N."/>
            <person name="Daum C."/>
            <person name="Reddy T."/>
            <person name="Klenk H.P."/>
            <person name="Goker M."/>
            <person name="Reva O."/>
            <person name="Miroshnichenko M."/>
            <person name="Kyprides N."/>
            <person name="Woyke T."/>
            <person name="Gelfand M."/>
        </authorList>
    </citation>
    <scope>NUCLEOTIDE SEQUENCE [LARGE SCALE GENOMIC DNA]</scope>
    <source>
        <strain evidence="5 8">LF13</strain>
    </source>
</reference>
<dbReference type="InterPro" id="IPR001130">
    <property type="entry name" value="TatD-like"/>
</dbReference>
<dbReference type="EMBL" id="CP018099">
    <property type="protein sequence ID" value="APF17559.1"/>
    <property type="molecule type" value="Genomic_DNA"/>
</dbReference>
<dbReference type="Pfam" id="PF01026">
    <property type="entry name" value="TatD_DNase"/>
    <property type="match status" value="1"/>
</dbReference>
<evidence type="ECO:0000256" key="2">
    <source>
        <dbReference type="ARBA" id="ARBA00022723"/>
    </source>
</evidence>
<dbReference type="FunFam" id="3.20.20.140:FF:000005">
    <property type="entry name" value="TatD family hydrolase"/>
    <property type="match status" value="1"/>
</dbReference>
<dbReference type="InParanoid" id="H1XUV6"/>
<dbReference type="InterPro" id="IPR015991">
    <property type="entry name" value="TatD/YcfH-like"/>
</dbReference>
<dbReference type="Proteomes" id="UP000004671">
    <property type="component" value="Chromosome"/>
</dbReference>
<dbReference type="RefSeq" id="WP_006928821.1">
    <property type="nucleotide sequence ID" value="NZ_CM001402.1"/>
</dbReference>
<dbReference type="PROSITE" id="PS01137">
    <property type="entry name" value="TATD_1"/>
    <property type="match status" value="1"/>
</dbReference>
<proteinExistence type="inferred from homology"/>
<keyword evidence="3 6" id="KW-0378">Hydrolase</keyword>
<dbReference type="GO" id="GO:0005829">
    <property type="term" value="C:cytosol"/>
    <property type="evidence" value="ECO:0007669"/>
    <property type="project" value="TreeGrafter"/>
</dbReference>
<feature type="binding site" evidence="4">
    <location>
        <position position="94"/>
    </location>
    <ligand>
        <name>a divalent metal cation</name>
        <dbReference type="ChEBI" id="CHEBI:60240"/>
        <label>1</label>
    </ligand>
</feature>
<dbReference type="HOGENOM" id="CLU_031506_4_0_0"/>
<keyword evidence="2 4" id="KW-0479">Metal-binding</keyword>
<dbReference type="Gene3D" id="3.20.20.140">
    <property type="entry name" value="Metal-dependent hydrolases"/>
    <property type="match status" value="1"/>
</dbReference>
<evidence type="ECO:0000256" key="3">
    <source>
        <dbReference type="ARBA" id="ARBA00022801"/>
    </source>
</evidence>
<dbReference type="AlphaFoldDB" id="H1XUV6"/>
<dbReference type="KEGG" id="caby:Cabys_808"/>
<dbReference type="eggNOG" id="COG0084">
    <property type="taxonomic scope" value="Bacteria"/>
</dbReference>
<organism evidence="6 7">
    <name type="scientific">Caldithrix abyssi DSM 13497</name>
    <dbReference type="NCBI Taxonomy" id="880073"/>
    <lineage>
        <taxon>Bacteria</taxon>
        <taxon>Pseudomonadati</taxon>
        <taxon>Calditrichota</taxon>
        <taxon>Calditrichia</taxon>
        <taxon>Calditrichales</taxon>
        <taxon>Calditrichaceae</taxon>
        <taxon>Caldithrix</taxon>
    </lineage>
</organism>
<dbReference type="CDD" id="cd01310">
    <property type="entry name" value="TatD_DNAse"/>
    <property type="match status" value="1"/>
</dbReference>
<dbReference type="GO" id="GO:0046872">
    <property type="term" value="F:metal ion binding"/>
    <property type="evidence" value="ECO:0007669"/>
    <property type="project" value="UniProtKB-KW"/>
</dbReference>
<evidence type="ECO:0000313" key="8">
    <source>
        <dbReference type="Proteomes" id="UP000183868"/>
    </source>
</evidence>
<gene>
    <name evidence="5" type="primary">tatD</name>
    <name evidence="5" type="ORF">Cabys_808</name>
    <name evidence="6" type="ORF">Calab_2043</name>
</gene>
<evidence type="ECO:0000256" key="1">
    <source>
        <dbReference type="ARBA" id="ARBA00009275"/>
    </source>
</evidence>
<evidence type="ECO:0000256" key="4">
    <source>
        <dbReference type="PIRSR" id="PIRSR005902-1"/>
    </source>
</evidence>
<dbReference type="GO" id="GO:0016788">
    <property type="term" value="F:hydrolase activity, acting on ester bonds"/>
    <property type="evidence" value="ECO:0007669"/>
    <property type="project" value="InterPro"/>
</dbReference>
<name>H1XUV6_CALAY</name>
<dbReference type="PIRSF" id="PIRSF005902">
    <property type="entry name" value="DNase_TatD"/>
    <property type="match status" value="1"/>
</dbReference>
<dbReference type="PaxDb" id="880073-Calab_2043"/>
<dbReference type="Proteomes" id="UP000183868">
    <property type="component" value="Chromosome"/>
</dbReference>
<feature type="binding site" evidence="4">
    <location>
        <position position="155"/>
    </location>
    <ligand>
        <name>a divalent metal cation</name>
        <dbReference type="ChEBI" id="CHEBI:60240"/>
        <label>2</label>
    </ligand>
</feature>
<keyword evidence="7" id="KW-1185">Reference proteome</keyword>
<dbReference type="SUPFAM" id="SSF51556">
    <property type="entry name" value="Metallo-dependent hydrolases"/>
    <property type="match status" value="1"/>
</dbReference>
<evidence type="ECO:0000313" key="5">
    <source>
        <dbReference type="EMBL" id="APF17559.1"/>
    </source>
</evidence>
<evidence type="ECO:0000313" key="7">
    <source>
        <dbReference type="Proteomes" id="UP000004671"/>
    </source>
</evidence>
<comment type="similarity">
    <text evidence="1">Belongs to the metallo-dependent hydrolases superfamily. TatD-type hydrolase family.</text>
</comment>
<dbReference type="PANTHER" id="PTHR46124:SF2">
    <property type="entry name" value="D-AMINOACYL-TRNA DEACYLASE"/>
    <property type="match status" value="1"/>
</dbReference>
<evidence type="ECO:0000313" key="6">
    <source>
        <dbReference type="EMBL" id="EHO41655.1"/>
    </source>
</evidence>
<accession>H1XUV6</accession>
<dbReference type="InterPro" id="IPR032466">
    <property type="entry name" value="Metal_Hydrolase"/>
</dbReference>
<dbReference type="GO" id="GO:0004536">
    <property type="term" value="F:DNA nuclease activity"/>
    <property type="evidence" value="ECO:0007669"/>
    <property type="project" value="InterPro"/>
</dbReference>
<feature type="binding site" evidence="4">
    <location>
        <position position="10"/>
    </location>
    <ligand>
        <name>a divalent metal cation</name>
        <dbReference type="ChEBI" id="CHEBI:60240"/>
        <label>1</label>
    </ligand>
</feature>
<dbReference type="STRING" id="880073.Cabys_808"/>
<reference evidence="6 7" key="1">
    <citation type="submission" date="2011-09" db="EMBL/GenBank/DDBJ databases">
        <title>The permanent draft genome of Caldithrix abyssi DSM 13497.</title>
        <authorList>
            <consortium name="US DOE Joint Genome Institute (JGI-PGF)"/>
            <person name="Lucas S."/>
            <person name="Han J."/>
            <person name="Lapidus A."/>
            <person name="Bruce D."/>
            <person name="Goodwin L."/>
            <person name="Pitluck S."/>
            <person name="Peters L."/>
            <person name="Kyrpides N."/>
            <person name="Mavromatis K."/>
            <person name="Ivanova N."/>
            <person name="Mikhailova N."/>
            <person name="Chertkov O."/>
            <person name="Detter J.C."/>
            <person name="Tapia R."/>
            <person name="Han C."/>
            <person name="Land M."/>
            <person name="Hauser L."/>
            <person name="Markowitz V."/>
            <person name="Cheng J.-F."/>
            <person name="Hugenholtz P."/>
            <person name="Woyke T."/>
            <person name="Wu D."/>
            <person name="Spring S."/>
            <person name="Brambilla E."/>
            <person name="Klenk H.-P."/>
            <person name="Eisen J.A."/>
        </authorList>
    </citation>
    <scope>NUCLEOTIDE SEQUENCE [LARGE SCALE GENOMIC DNA]</scope>
    <source>
        <strain evidence="6 7">DSM 13497</strain>
    </source>
</reference>